<dbReference type="PANTHER" id="PTHR11644">
    <property type="entry name" value="CYTIDINE DEAMINASE"/>
    <property type="match status" value="1"/>
</dbReference>
<protein>
    <recommendedName>
        <fullName evidence="5 14">Cytidine deaminase</fullName>
        <ecNumber evidence="4 14">3.5.4.5</ecNumber>
    </recommendedName>
    <alternativeName>
        <fullName evidence="9 14">Cytidine aminohydrolase</fullName>
    </alternativeName>
</protein>
<dbReference type="SUPFAM" id="SSF53927">
    <property type="entry name" value="Cytidine deaminase-like"/>
    <property type="match status" value="1"/>
</dbReference>
<evidence type="ECO:0000256" key="13">
    <source>
        <dbReference type="PIRSR" id="PIRSR606262-3"/>
    </source>
</evidence>
<evidence type="ECO:0000256" key="6">
    <source>
        <dbReference type="ARBA" id="ARBA00022723"/>
    </source>
</evidence>
<dbReference type="EMBL" id="JNGW01000012">
    <property type="protein sequence ID" value="KDR53822.1"/>
    <property type="molecule type" value="Genomic_DNA"/>
</dbReference>
<evidence type="ECO:0000259" key="15">
    <source>
        <dbReference type="PROSITE" id="PS51747"/>
    </source>
</evidence>
<evidence type="ECO:0000256" key="3">
    <source>
        <dbReference type="ARBA" id="ARBA00006576"/>
    </source>
</evidence>
<evidence type="ECO:0000256" key="7">
    <source>
        <dbReference type="ARBA" id="ARBA00022801"/>
    </source>
</evidence>
<dbReference type="RefSeq" id="WP_018966463.1">
    <property type="nucleotide sequence ID" value="NZ_KB899210.1"/>
</dbReference>
<gene>
    <name evidence="16" type="ORF">HMPREF1991_00189</name>
</gene>
<dbReference type="PROSITE" id="PS51747">
    <property type="entry name" value="CYT_DCMP_DEAMINASES_2"/>
    <property type="match status" value="1"/>
</dbReference>
<evidence type="ECO:0000256" key="1">
    <source>
        <dbReference type="ARBA" id="ARBA00001947"/>
    </source>
</evidence>
<dbReference type="HOGENOM" id="CLU_097262_1_0_10"/>
<feature type="binding site" evidence="13">
    <location>
        <position position="72"/>
    </location>
    <ligand>
        <name>Zn(2+)</name>
        <dbReference type="ChEBI" id="CHEBI:29105"/>
        <note>catalytic</note>
    </ligand>
</feature>
<comment type="catalytic activity">
    <reaction evidence="10 14">
        <text>2'-deoxycytidine + H2O + H(+) = 2'-deoxyuridine + NH4(+)</text>
        <dbReference type="Rhea" id="RHEA:13433"/>
        <dbReference type="ChEBI" id="CHEBI:15377"/>
        <dbReference type="ChEBI" id="CHEBI:15378"/>
        <dbReference type="ChEBI" id="CHEBI:15698"/>
        <dbReference type="ChEBI" id="CHEBI:16450"/>
        <dbReference type="ChEBI" id="CHEBI:28938"/>
        <dbReference type="EC" id="3.5.4.5"/>
    </reaction>
</comment>
<evidence type="ECO:0000256" key="14">
    <source>
        <dbReference type="RuleBase" id="RU364006"/>
    </source>
</evidence>
<dbReference type="Pfam" id="PF00383">
    <property type="entry name" value="dCMP_cyt_deam_1"/>
    <property type="match status" value="1"/>
</dbReference>
<evidence type="ECO:0000256" key="4">
    <source>
        <dbReference type="ARBA" id="ARBA00012783"/>
    </source>
</evidence>
<dbReference type="eggNOG" id="COG0295">
    <property type="taxonomic scope" value="Bacteria"/>
</dbReference>
<dbReference type="CDD" id="cd01283">
    <property type="entry name" value="cytidine_deaminase"/>
    <property type="match status" value="1"/>
</dbReference>
<evidence type="ECO:0000256" key="5">
    <source>
        <dbReference type="ARBA" id="ARBA00018266"/>
    </source>
</evidence>
<comment type="catalytic activity">
    <reaction evidence="11 14">
        <text>cytidine + H2O + H(+) = uridine + NH4(+)</text>
        <dbReference type="Rhea" id="RHEA:16069"/>
        <dbReference type="ChEBI" id="CHEBI:15377"/>
        <dbReference type="ChEBI" id="CHEBI:15378"/>
        <dbReference type="ChEBI" id="CHEBI:16704"/>
        <dbReference type="ChEBI" id="CHEBI:17562"/>
        <dbReference type="ChEBI" id="CHEBI:28938"/>
        <dbReference type="EC" id="3.5.4.5"/>
    </reaction>
</comment>
<dbReference type="EC" id="3.5.4.5" evidence="4 14"/>
<reference evidence="16 17" key="1">
    <citation type="submission" date="2013-08" db="EMBL/GenBank/DDBJ databases">
        <authorList>
            <person name="Weinstock G."/>
            <person name="Sodergren E."/>
            <person name="Wylie T."/>
            <person name="Fulton L."/>
            <person name="Fulton R."/>
            <person name="Fronick C."/>
            <person name="O'Laughlin M."/>
            <person name="Godfrey J."/>
            <person name="Miner T."/>
            <person name="Herter B."/>
            <person name="Appelbaum E."/>
            <person name="Cordes M."/>
            <person name="Lek S."/>
            <person name="Wollam A."/>
            <person name="Pepin K.H."/>
            <person name="Palsikar V.B."/>
            <person name="Mitreva M."/>
            <person name="Wilson R.K."/>
        </authorList>
    </citation>
    <scope>NUCLEOTIDE SEQUENCE [LARGE SCALE GENOMIC DNA]</scope>
    <source>
        <strain evidence="16 17">ATCC 15930</strain>
    </source>
</reference>
<comment type="cofactor">
    <cofactor evidence="1 13 14">
        <name>Zn(2+)</name>
        <dbReference type="ChEBI" id="CHEBI:29105"/>
    </cofactor>
</comment>
<dbReference type="PROSITE" id="PS00903">
    <property type="entry name" value="CYT_DCMP_DEAMINASES_1"/>
    <property type="match status" value="1"/>
</dbReference>
<dbReference type="GO" id="GO:0042802">
    <property type="term" value="F:identical protein binding"/>
    <property type="evidence" value="ECO:0007669"/>
    <property type="project" value="UniProtKB-ARBA"/>
</dbReference>
<feature type="active site" description="Proton donor" evidence="12">
    <location>
        <position position="74"/>
    </location>
</feature>
<comment type="function">
    <text evidence="2 14">This enzyme scavenges exogenous and endogenous cytidine and 2'-deoxycytidine for UMP synthesis.</text>
</comment>
<dbReference type="InterPro" id="IPR002125">
    <property type="entry name" value="CMP_dCMP_dom"/>
</dbReference>
<comment type="caution">
    <text evidence="16">The sequence shown here is derived from an EMBL/GenBank/DDBJ whole genome shotgun (WGS) entry which is preliminary data.</text>
</comment>
<sequence>MRTIDLNIRIREFTFDEMPEADRQLLEQAKLATYNAYANYSRFYVGAAVLLDDGRVVIGANQENAAFPSGLCAERSAVFAAQSQCPEQSINTLAVAARNENGFLTDPISPCGACRQVVLEMEDRYKHPVRILLYGESRVFELSSIKDLLPLSFVDAHMHG</sequence>
<name>A0A069QMB0_HOYLO</name>
<dbReference type="Gene3D" id="3.40.140.10">
    <property type="entry name" value="Cytidine Deaminase, domain 2"/>
    <property type="match status" value="1"/>
</dbReference>
<dbReference type="GO" id="GO:0055086">
    <property type="term" value="P:nucleobase-containing small molecule metabolic process"/>
    <property type="evidence" value="ECO:0007669"/>
    <property type="project" value="UniProtKB-ARBA"/>
</dbReference>
<dbReference type="InterPro" id="IPR050202">
    <property type="entry name" value="Cyt/Deoxycyt_deaminase"/>
</dbReference>
<dbReference type="AlphaFoldDB" id="A0A069QMB0"/>
<dbReference type="InterPro" id="IPR006262">
    <property type="entry name" value="Cyt_deam_tetra"/>
</dbReference>
<accession>A0A069QMB0</accession>
<dbReference type="InterPro" id="IPR016192">
    <property type="entry name" value="APOBEC/CMP_deaminase_Zn-bd"/>
</dbReference>
<dbReference type="InterPro" id="IPR016193">
    <property type="entry name" value="Cytidine_deaminase-like"/>
</dbReference>
<dbReference type="GO" id="GO:0005829">
    <property type="term" value="C:cytosol"/>
    <property type="evidence" value="ECO:0007669"/>
    <property type="project" value="TreeGrafter"/>
</dbReference>
<dbReference type="GO" id="GO:0004126">
    <property type="term" value="F:cytidine deaminase activity"/>
    <property type="evidence" value="ECO:0007669"/>
    <property type="project" value="UniProtKB-UniRule"/>
</dbReference>
<evidence type="ECO:0000256" key="9">
    <source>
        <dbReference type="ARBA" id="ARBA00032005"/>
    </source>
</evidence>
<feature type="binding site" evidence="13">
    <location>
        <position position="114"/>
    </location>
    <ligand>
        <name>Zn(2+)</name>
        <dbReference type="ChEBI" id="CHEBI:29105"/>
        <note>catalytic</note>
    </ligand>
</feature>
<dbReference type="NCBIfam" id="TIGR01354">
    <property type="entry name" value="cyt_deam_tetra"/>
    <property type="match status" value="1"/>
</dbReference>
<evidence type="ECO:0000313" key="16">
    <source>
        <dbReference type="EMBL" id="KDR53822.1"/>
    </source>
</evidence>
<evidence type="ECO:0000256" key="2">
    <source>
        <dbReference type="ARBA" id="ARBA00003949"/>
    </source>
</evidence>
<feature type="domain" description="CMP/dCMP-type deaminase" evidence="15">
    <location>
        <begin position="20"/>
        <end position="156"/>
    </location>
</feature>
<keyword evidence="6 13" id="KW-0479">Metal-binding</keyword>
<evidence type="ECO:0000256" key="12">
    <source>
        <dbReference type="PIRSR" id="PIRSR606262-1"/>
    </source>
</evidence>
<evidence type="ECO:0000256" key="11">
    <source>
        <dbReference type="ARBA" id="ARBA00049558"/>
    </source>
</evidence>
<dbReference type="GO" id="GO:0008270">
    <property type="term" value="F:zinc ion binding"/>
    <property type="evidence" value="ECO:0007669"/>
    <property type="project" value="UniProtKB-UniRule"/>
</dbReference>
<feature type="binding site" evidence="13">
    <location>
        <position position="111"/>
    </location>
    <ligand>
        <name>Zn(2+)</name>
        <dbReference type="ChEBI" id="CHEBI:29105"/>
        <note>catalytic</note>
    </ligand>
</feature>
<dbReference type="GO" id="GO:0072527">
    <property type="term" value="P:pyrimidine-containing compound metabolic process"/>
    <property type="evidence" value="ECO:0007669"/>
    <property type="project" value="UniProtKB-ARBA"/>
</dbReference>
<dbReference type="PATRIC" id="fig|1122985.7.peg.197"/>
<evidence type="ECO:0000256" key="8">
    <source>
        <dbReference type="ARBA" id="ARBA00022833"/>
    </source>
</evidence>
<dbReference type="Proteomes" id="UP000027442">
    <property type="component" value="Unassembled WGS sequence"/>
</dbReference>
<dbReference type="NCBIfam" id="NF004064">
    <property type="entry name" value="PRK05578.1"/>
    <property type="match status" value="1"/>
</dbReference>
<keyword evidence="17" id="KW-1185">Reference proteome</keyword>
<evidence type="ECO:0000313" key="17">
    <source>
        <dbReference type="Proteomes" id="UP000027442"/>
    </source>
</evidence>
<organism evidence="16 17">
    <name type="scientific">Hoylesella loescheii DSM 19665 = JCM 12249 = ATCC 15930</name>
    <dbReference type="NCBI Taxonomy" id="1122985"/>
    <lineage>
        <taxon>Bacteria</taxon>
        <taxon>Pseudomonadati</taxon>
        <taxon>Bacteroidota</taxon>
        <taxon>Bacteroidia</taxon>
        <taxon>Bacteroidales</taxon>
        <taxon>Prevotellaceae</taxon>
        <taxon>Hoylesella</taxon>
    </lineage>
</organism>
<keyword evidence="8 13" id="KW-0862">Zinc</keyword>
<proteinExistence type="inferred from homology"/>
<keyword evidence="7 14" id="KW-0378">Hydrolase</keyword>
<evidence type="ECO:0000256" key="10">
    <source>
        <dbReference type="ARBA" id="ARBA00049252"/>
    </source>
</evidence>
<comment type="similarity">
    <text evidence="3 14">Belongs to the cytidine and deoxycytidylate deaminase family.</text>
</comment>
<dbReference type="PANTHER" id="PTHR11644:SF2">
    <property type="entry name" value="CYTIDINE DEAMINASE"/>
    <property type="match status" value="1"/>
</dbReference>